<proteinExistence type="predicted"/>
<dbReference type="InterPro" id="IPR050869">
    <property type="entry name" value="H3K4_H4K5_MeTrfase"/>
</dbReference>
<feature type="region of interest" description="Disordered" evidence="1">
    <location>
        <begin position="324"/>
        <end position="343"/>
    </location>
</feature>
<dbReference type="InterPro" id="IPR046341">
    <property type="entry name" value="SET_dom_sf"/>
</dbReference>
<dbReference type="EMBL" id="JANBOH010000021">
    <property type="protein sequence ID" value="KAJ1647738.1"/>
    <property type="molecule type" value="Genomic_DNA"/>
</dbReference>
<sequence length="518" mass="56402">MPISSNSSADSGHFPLEIRQIPGRGRGFFATHDIPQGQIVLKAAPLTWAITNDWMKNTCMWCLRFDDRRAHTVKAVDIDVAAVASTPTPKPTNRGRSQPVHFKGVFCSENCKQCAIAAFGGLEGWRCFVSLVDSIERELRATSRNAKTNTNTKTRAKTKLEAGEEALGATARSSARDSSTPCLDKLADLLSKAKTDGLLDENSSASASEFDISVDLDLGFDPDDASGDQLASWIDAVWDVIVSSGVFFDAALEDSHIELGRLVATELCIHNAALALTQDQTADTDCVVSCLQGDKDVASAEFLAPVKTNETDAFRAWLRQDQADSAAEKSTGSPPPTIAPVHVPLKPTADQIASSQWGKAFADAAASYGLLARAWTAAQSAGAGAEQQAGRLPALSHKRFRDVYYREKANSFGIWDPSSPSLDRLEHQEKEYVGFAIYPTAVYFNHSCAPNVDKVRMDRAMFFVSNRSVSRSEELLISYGSISEPVAERRTRLREHFFFDCTCERCIAEESSSSSVHA</sequence>
<keyword evidence="4" id="KW-1185">Reference proteome</keyword>
<gene>
    <name evidence="3" type="ORF">LPJ64_000916</name>
</gene>
<dbReference type="InterPro" id="IPR001214">
    <property type="entry name" value="SET_dom"/>
</dbReference>
<dbReference type="SMART" id="SM00317">
    <property type="entry name" value="SET"/>
    <property type="match status" value="1"/>
</dbReference>
<evidence type="ECO:0000313" key="3">
    <source>
        <dbReference type="EMBL" id="KAJ1647738.1"/>
    </source>
</evidence>
<evidence type="ECO:0000259" key="2">
    <source>
        <dbReference type="PROSITE" id="PS50280"/>
    </source>
</evidence>
<name>A0A9W7XM92_9FUNG</name>
<dbReference type="Gene3D" id="2.170.270.10">
    <property type="entry name" value="SET domain"/>
    <property type="match status" value="1"/>
</dbReference>
<accession>A0A9W7XM92</accession>
<dbReference type="GO" id="GO:0005634">
    <property type="term" value="C:nucleus"/>
    <property type="evidence" value="ECO:0007669"/>
    <property type="project" value="TreeGrafter"/>
</dbReference>
<comment type="caution">
    <text evidence="3">The sequence shown here is derived from an EMBL/GenBank/DDBJ whole genome shotgun (WGS) entry which is preliminary data.</text>
</comment>
<reference evidence="3" key="1">
    <citation type="submission" date="2022-07" db="EMBL/GenBank/DDBJ databases">
        <title>Phylogenomic reconstructions and comparative analyses of Kickxellomycotina fungi.</title>
        <authorList>
            <person name="Reynolds N.K."/>
            <person name="Stajich J.E."/>
            <person name="Barry K."/>
            <person name="Grigoriev I.V."/>
            <person name="Crous P."/>
            <person name="Smith M.E."/>
        </authorList>
    </citation>
    <scope>NUCLEOTIDE SEQUENCE</scope>
    <source>
        <strain evidence="3">NBRC 105413</strain>
    </source>
</reference>
<feature type="region of interest" description="Disordered" evidence="1">
    <location>
        <begin position="143"/>
        <end position="180"/>
    </location>
</feature>
<dbReference type="Proteomes" id="UP001145021">
    <property type="component" value="Unassembled WGS sequence"/>
</dbReference>
<dbReference type="PANTHER" id="PTHR12197">
    <property type="entry name" value="HISTONE-LYSINE N-METHYLTRANSFERASE SMYD"/>
    <property type="match status" value="1"/>
</dbReference>
<dbReference type="PANTHER" id="PTHR12197:SF294">
    <property type="entry name" value="POTENTIAL PROTEIN LYSINE METHYLTRANSFERASE SET6"/>
    <property type="match status" value="1"/>
</dbReference>
<dbReference type="Pfam" id="PF00856">
    <property type="entry name" value="SET"/>
    <property type="match status" value="1"/>
</dbReference>
<protein>
    <recommendedName>
        <fullName evidence="2">SET domain-containing protein</fullName>
    </recommendedName>
</protein>
<feature type="compositionally biased region" description="Low complexity" evidence="1">
    <location>
        <begin position="143"/>
        <end position="153"/>
    </location>
</feature>
<dbReference type="PROSITE" id="PS50280">
    <property type="entry name" value="SET"/>
    <property type="match status" value="1"/>
</dbReference>
<evidence type="ECO:0000313" key="4">
    <source>
        <dbReference type="Proteomes" id="UP001145021"/>
    </source>
</evidence>
<feature type="domain" description="SET" evidence="2">
    <location>
        <begin position="14"/>
        <end position="480"/>
    </location>
</feature>
<dbReference type="SUPFAM" id="SSF82199">
    <property type="entry name" value="SET domain"/>
    <property type="match status" value="1"/>
</dbReference>
<dbReference type="AlphaFoldDB" id="A0A9W7XM92"/>
<organism evidence="3 4">
    <name type="scientific">Coemansia asiatica</name>
    <dbReference type="NCBI Taxonomy" id="1052880"/>
    <lineage>
        <taxon>Eukaryota</taxon>
        <taxon>Fungi</taxon>
        <taxon>Fungi incertae sedis</taxon>
        <taxon>Zoopagomycota</taxon>
        <taxon>Kickxellomycotina</taxon>
        <taxon>Kickxellomycetes</taxon>
        <taxon>Kickxellales</taxon>
        <taxon>Kickxellaceae</taxon>
        <taxon>Coemansia</taxon>
    </lineage>
</organism>
<feature type="compositionally biased region" description="Low complexity" evidence="1">
    <location>
        <begin position="165"/>
        <end position="180"/>
    </location>
</feature>
<evidence type="ECO:0000256" key="1">
    <source>
        <dbReference type="SAM" id="MobiDB-lite"/>
    </source>
</evidence>